<feature type="domain" description="AIG1-type G" evidence="6">
    <location>
        <begin position="84"/>
        <end position="281"/>
    </location>
</feature>
<dbReference type="FunFam" id="3.40.50.300:FF:000366">
    <property type="entry name" value="GTPase, IMAP family member 2"/>
    <property type="match status" value="1"/>
</dbReference>
<dbReference type="SUPFAM" id="SSF52540">
    <property type="entry name" value="P-loop containing nucleoside triphosphate hydrolases"/>
    <property type="match status" value="1"/>
</dbReference>
<keyword evidence="5" id="KW-0472">Membrane</keyword>
<reference evidence="7" key="1">
    <citation type="submission" date="2025-08" db="UniProtKB">
        <authorList>
            <consortium name="Ensembl"/>
        </authorList>
    </citation>
    <scope>IDENTIFICATION</scope>
</reference>
<dbReference type="InterPro" id="IPR045058">
    <property type="entry name" value="GIMA/IAN/Toc"/>
</dbReference>
<reference evidence="7" key="2">
    <citation type="submission" date="2025-09" db="UniProtKB">
        <authorList>
            <consortium name="Ensembl"/>
        </authorList>
    </citation>
    <scope>IDENTIFICATION</scope>
</reference>
<dbReference type="InterPro" id="IPR006703">
    <property type="entry name" value="G_AIG1"/>
</dbReference>
<dbReference type="Pfam" id="PF04548">
    <property type="entry name" value="AIG1"/>
    <property type="match status" value="1"/>
</dbReference>
<evidence type="ECO:0000256" key="1">
    <source>
        <dbReference type="ARBA" id="ARBA00008535"/>
    </source>
</evidence>
<dbReference type="PANTHER" id="PTHR10903:SF62">
    <property type="entry name" value="GTPASE IMAP FAMILY MEMBER 4-LIKE-RELATED"/>
    <property type="match status" value="1"/>
</dbReference>
<keyword evidence="3" id="KW-0342">GTP-binding</keyword>
<evidence type="ECO:0000256" key="5">
    <source>
        <dbReference type="SAM" id="Phobius"/>
    </source>
</evidence>
<feature type="compositionally biased region" description="Gly residues" evidence="4">
    <location>
        <begin position="465"/>
        <end position="477"/>
    </location>
</feature>
<protein>
    <recommendedName>
        <fullName evidence="6">AIG1-type G domain-containing protein</fullName>
    </recommendedName>
</protein>
<dbReference type="GO" id="GO:0005525">
    <property type="term" value="F:GTP binding"/>
    <property type="evidence" value="ECO:0007669"/>
    <property type="project" value="UniProtKB-KW"/>
</dbReference>
<evidence type="ECO:0000313" key="7">
    <source>
        <dbReference type="Ensembl" id="ENSOABP00000046370.2"/>
    </source>
</evidence>
<feature type="compositionally biased region" description="Polar residues" evidence="4">
    <location>
        <begin position="345"/>
        <end position="355"/>
    </location>
</feature>
<keyword evidence="2" id="KW-0547">Nucleotide-binding</keyword>
<dbReference type="OMA" id="THYKANS"/>
<feature type="region of interest" description="Disordered" evidence="4">
    <location>
        <begin position="321"/>
        <end position="477"/>
    </location>
</feature>
<organism evidence="7 8">
    <name type="scientific">Oreochromis aureus</name>
    <name type="common">Israeli tilapia</name>
    <name type="synonym">Chromis aureus</name>
    <dbReference type="NCBI Taxonomy" id="47969"/>
    <lineage>
        <taxon>Eukaryota</taxon>
        <taxon>Metazoa</taxon>
        <taxon>Chordata</taxon>
        <taxon>Craniata</taxon>
        <taxon>Vertebrata</taxon>
        <taxon>Euteleostomi</taxon>
        <taxon>Actinopterygii</taxon>
        <taxon>Neopterygii</taxon>
        <taxon>Teleostei</taxon>
        <taxon>Neoteleostei</taxon>
        <taxon>Acanthomorphata</taxon>
        <taxon>Ovalentaria</taxon>
        <taxon>Cichlomorphae</taxon>
        <taxon>Cichliformes</taxon>
        <taxon>Cichlidae</taxon>
        <taxon>African cichlids</taxon>
        <taxon>Pseudocrenilabrinae</taxon>
        <taxon>Oreochromini</taxon>
        <taxon>Oreochromis</taxon>
    </lineage>
</organism>
<dbReference type="Ensembl" id="ENSOABT00000047579.2">
    <property type="protein sequence ID" value="ENSOABP00000046370.2"/>
    <property type="gene ID" value="ENSOABG00000020779.2"/>
</dbReference>
<dbReference type="Gene3D" id="3.40.50.300">
    <property type="entry name" value="P-loop containing nucleotide triphosphate hydrolases"/>
    <property type="match status" value="1"/>
</dbReference>
<feature type="transmembrane region" description="Helical" evidence="5">
    <location>
        <begin position="647"/>
        <end position="666"/>
    </location>
</feature>
<accession>A0A668V2F9</accession>
<name>A0A668V2F9_OREAU</name>
<gene>
    <name evidence="7" type="primary">LOC116319736</name>
</gene>
<evidence type="ECO:0000256" key="3">
    <source>
        <dbReference type="ARBA" id="ARBA00023134"/>
    </source>
</evidence>
<dbReference type="InterPro" id="IPR027417">
    <property type="entry name" value="P-loop_NTPase"/>
</dbReference>
<sequence>MPEHPGIPQPHRESISKHVWIKLTGPAAGSLSEAFCQSVAGLQENVSAKVVTPREAQRDDVTVPPTMIVMEGKAAGAQKYIKVEKLYRIVLLGNTEAGKSSLANIIFGENVFQVNNTECQTESKSLHGRRITLINTPDFSGPGRSEELKPEILRCITECTPGPHAFVIVLKVEKSTEQQQQAVIEKISQYFSEEIFKYAAVVFTQDGPDSDEMKIKQFIDQNKYLRDLVKKCKSRYHIINKYNGQGGSSQFKVVDLLNTVDRLVNENKGVCYTSKMLPQADTHYKANSSVSKNEMIKLAGAAAESMAKAFSGSAVVVLTPGSTNATEKDGTETDEKEENGDGKATSETNNNGQKEMTNEEEGGGGGRKNQQTKVTKEDNREITKGEEERKSEGEVANETKEAQEGKTTGQSNELEQDEGPNETQEDREEEAGETVQEETQEKIEGKVEDKPQKTVQEHATEKEPLGGGASAGGGAAAGGGVAAGVLLTAASVIAGGALSAAVESVAAATGAGASAGTAGMGGAAEAVKAAGAGANAGTAGAGGAAEAVEAAGAGTNAGTAGSGSAAEAVEAAGAGANAGTAGARGAAAAAGYVAAAAVATGGAVGIAWLIQKIRNVIELIKQHVGLVLLVLVFYSLLLSWFFLKAPFAGTLLLSFLFLLLVIILVII</sequence>
<feature type="compositionally biased region" description="Basic and acidic residues" evidence="4">
    <location>
        <begin position="374"/>
        <end position="404"/>
    </location>
</feature>
<keyword evidence="5" id="KW-1133">Transmembrane helix</keyword>
<feature type="compositionally biased region" description="Basic and acidic residues" evidence="4">
    <location>
        <begin position="439"/>
        <end position="464"/>
    </location>
</feature>
<dbReference type="PANTHER" id="PTHR10903">
    <property type="entry name" value="GTPASE, IMAP FAMILY MEMBER-RELATED"/>
    <property type="match status" value="1"/>
</dbReference>
<evidence type="ECO:0000313" key="8">
    <source>
        <dbReference type="Proteomes" id="UP000472276"/>
    </source>
</evidence>
<evidence type="ECO:0000259" key="6">
    <source>
        <dbReference type="PROSITE" id="PS51720"/>
    </source>
</evidence>
<feature type="transmembrane region" description="Helical" evidence="5">
    <location>
        <begin position="622"/>
        <end position="641"/>
    </location>
</feature>
<dbReference type="AlphaFoldDB" id="A0A668V2F9"/>
<evidence type="ECO:0000256" key="2">
    <source>
        <dbReference type="ARBA" id="ARBA00022741"/>
    </source>
</evidence>
<evidence type="ECO:0000256" key="4">
    <source>
        <dbReference type="SAM" id="MobiDB-lite"/>
    </source>
</evidence>
<feature type="compositionally biased region" description="Acidic residues" evidence="4">
    <location>
        <begin position="414"/>
        <end position="438"/>
    </location>
</feature>
<dbReference type="PROSITE" id="PS51720">
    <property type="entry name" value="G_AIG1"/>
    <property type="match status" value="1"/>
</dbReference>
<comment type="similarity">
    <text evidence="1">Belongs to the TRAFAC class TrmE-Era-EngA-EngB-Septin-like GTPase superfamily. AIG1/Toc34/Toc159-like paraseptin GTPase family. IAN subfamily.</text>
</comment>
<dbReference type="Proteomes" id="UP000472276">
    <property type="component" value="Unassembled WGS sequence"/>
</dbReference>
<proteinExistence type="inferred from homology"/>
<keyword evidence="8" id="KW-1185">Reference proteome</keyword>
<keyword evidence="5" id="KW-0812">Transmembrane</keyword>
<feature type="transmembrane region" description="Helical" evidence="5">
    <location>
        <begin position="589"/>
        <end position="610"/>
    </location>
</feature>